<dbReference type="GO" id="GO:0051082">
    <property type="term" value="F:unfolded protein binding"/>
    <property type="evidence" value="ECO:0007669"/>
    <property type="project" value="TreeGrafter"/>
</dbReference>
<dbReference type="InterPro" id="IPR052616">
    <property type="entry name" value="SYO1-like"/>
</dbReference>
<dbReference type="GO" id="GO:0042273">
    <property type="term" value="P:ribosomal large subunit biogenesis"/>
    <property type="evidence" value="ECO:0007669"/>
    <property type="project" value="TreeGrafter"/>
</dbReference>
<dbReference type="Pfam" id="PF25567">
    <property type="entry name" value="TPR_SYO1"/>
    <property type="match status" value="1"/>
</dbReference>
<dbReference type="InterPro" id="IPR057990">
    <property type="entry name" value="TPR_SYO1"/>
</dbReference>
<dbReference type="InterPro" id="IPR016024">
    <property type="entry name" value="ARM-type_fold"/>
</dbReference>
<comment type="similarity">
    <text evidence="1">Belongs to the nuclear import and ribosome assembly adapter family.</text>
</comment>
<feature type="domain" description="SYO1-like TPR repeats" evidence="3">
    <location>
        <begin position="362"/>
        <end position="620"/>
    </location>
</feature>
<evidence type="ECO:0000256" key="2">
    <source>
        <dbReference type="SAM" id="MobiDB-lite"/>
    </source>
</evidence>
<proteinExistence type="inferred from homology"/>
<dbReference type="InterPro" id="IPR011989">
    <property type="entry name" value="ARM-like"/>
</dbReference>
<dbReference type="Gene3D" id="1.25.10.10">
    <property type="entry name" value="Leucine-rich Repeat Variant"/>
    <property type="match status" value="1"/>
</dbReference>
<accession>A0A1B6L0C3</accession>
<dbReference type="PANTHER" id="PTHR13347:SF1">
    <property type="entry name" value="HEAT REPEAT-CONTAINING PROTEIN 3"/>
    <property type="match status" value="1"/>
</dbReference>
<reference evidence="4" key="1">
    <citation type="submission" date="2015-11" db="EMBL/GenBank/DDBJ databases">
        <title>De novo transcriptome assembly of four potential Pierce s Disease insect vectors from Arizona vineyards.</title>
        <authorList>
            <person name="Tassone E.E."/>
        </authorList>
    </citation>
    <scope>NUCLEOTIDE SEQUENCE</scope>
</reference>
<dbReference type="PANTHER" id="PTHR13347">
    <property type="entry name" value="HEAT REPEAT-CONTAINING PROTEIN 3"/>
    <property type="match status" value="1"/>
</dbReference>
<sequence>MGKAKPRHKKTRRHNKSQPTGIPSVKDTELEESDFSATETDKDISIDNIIEEIQSSSVEERLCGLQSLATLAENPESVDTIVKHKVLKIIAPLLVDGSSEVRNLTAGVLRNLSANGTVLVIELLVKDDIMTPLVALLHQYTEWNPETAKAEDTNTLLQLVNLLWNLCEQDETALKHFNSANLLNILLRCLNYETVGLDLSISVCQCLISVTEDNTTLTTALRHHESDFLRILAVTSTDQRLLLLKTLAAGILVNLNPSSSCLEAVFAAVTEALDVDTHQQISQLSSELPLDAPAQPSEDTLTLLSNTRTLVDAQAMALEILTNLISSQDDEMDVESEESVSDEEELNGWTEGDETQLLGLSSEVYEALKKYKLAKTVYLKTASLPANVMDIIITCVQSRALAKRVERLQCSAYLCLNNLVSVGDMEQFGGPSALYDLVKNILKQRLCFNPQQSVFEWNKELVEAATAAIRAILLRLASIKFSDLGEIYPSDIEEIFKIGMLPEPQVQVNVVRIIGTLGVMLVTNACIVETVGIYLLQAVERQPVDLWLVAEALDSLMDVFAEDCTDQMAAEVNLVPRLQALTPRLKSKMRQERKMLGENYPLVSTVMTNLMPFIKYKGTRVAALDTH</sequence>
<name>A0A1B6L0C3_9HEMI</name>
<dbReference type="SUPFAM" id="SSF48371">
    <property type="entry name" value="ARM repeat"/>
    <property type="match status" value="1"/>
</dbReference>
<evidence type="ECO:0000313" key="4">
    <source>
        <dbReference type="EMBL" id="JAT17169.1"/>
    </source>
</evidence>
<evidence type="ECO:0000259" key="3">
    <source>
        <dbReference type="Pfam" id="PF25567"/>
    </source>
</evidence>
<dbReference type="InterPro" id="IPR000225">
    <property type="entry name" value="Armadillo"/>
</dbReference>
<dbReference type="AlphaFoldDB" id="A0A1B6L0C3"/>
<dbReference type="GO" id="GO:0006606">
    <property type="term" value="P:protein import into nucleus"/>
    <property type="evidence" value="ECO:0007669"/>
    <property type="project" value="TreeGrafter"/>
</dbReference>
<organism evidence="4">
    <name type="scientific">Graphocephala atropunctata</name>
    <dbReference type="NCBI Taxonomy" id="36148"/>
    <lineage>
        <taxon>Eukaryota</taxon>
        <taxon>Metazoa</taxon>
        <taxon>Ecdysozoa</taxon>
        <taxon>Arthropoda</taxon>
        <taxon>Hexapoda</taxon>
        <taxon>Insecta</taxon>
        <taxon>Pterygota</taxon>
        <taxon>Neoptera</taxon>
        <taxon>Paraneoptera</taxon>
        <taxon>Hemiptera</taxon>
        <taxon>Auchenorrhyncha</taxon>
        <taxon>Membracoidea</taxon>
        <taxon>Cicadellidae</taxon>
        <taxon>Cicadellinae</taxon>
        <taxon>Cicadellini</taxon>
        <taxon>Graphocephala</taxon>
    </lineage>
</organism>
<dbReference type="EMBL" id="GEBQ01022808">
    <property type="protein sequence ID" value="JAT17169.1"/>
    <property type="molecule type" value="Transcribed_RNA"/>
</dbReference>
<dbReference type="SMART" id="SM00185">
    <property type="entry name" value="ARM"/>
    <property type="match status" value="3"/>
</dbReference>
<feature type="compositionally biased region" description="Basic residues" evidence="2">
    <location>
        <begin position="1"/>
        <end position="16"/>
    </location>
</feature>
<feature type="region of interest" description="Disordered" evidence="2">
    <location>
        <begin position="1"/>
        <end position="39"/>
    </location>
</feature>
<protein>
    <recommendedName>
        <fullName evidence="3">SYO1-like TPR repeats domain-containing protein</fullName>
    </recommendedName>
</protein>
<gene>
    <name evidence="4" type="ORF">g.7522</name>
</gene>
<evidence type="ECO:0000256" key="1">
    <source>
        <dbReference type="ARBA" id="ARBA00049983"/>
    </source>
</evidence>